<evidence type="ECO:0000256" key="9">
    <source>
        <dbReference type="ARBA" id="ARBA00022857"/>
    </source>
</evidence>
<dbReference type="CTD" id="36203"/>
<dbReference type="Gene3D" id="3.50.50.60">
    <property type="entry name" value="FAD/NAD(P)-binding domain"/>
    <property type="match status" value="1"/>
</dbReference>
<reference evidence="17" key="1">
    <citation type="submission" date="2025-08" db="UniProtKB">
        <authorList>
            <consortium name="RefSeq"/>
        </authorList>
    </citation>
    <scope>IDENTIFICATION</scope>
    <source>
        <tissue evidence="17">Gonads</tissue>
    </source>
</reference>
<dbReference type="GeneID" id="115888844"/>
<dbReference type="FunFam" id="3.50.50.60:FF:000229">
    <property type="entry name" value="NADPH:adrenodoxin oxidoreductase, mitochondrial"/>
    <property type="match status" value="1"/>
</dbReference>
<comment type="pathway">
    <text evidence="2">Steroid metabolism; cholesterol metabolism.</text>
</comment>
<gene>
    <name evidence="17" type="primary">LOC115888844</name>
</gene>
<dbReference type="GO" id="GO:0005739">
    <property type="term" value="C:mitochondrion"/>
    <property type="evidence" value="ECO:0007669"/>
    <property type="project" value="UniProtKB-SubCell"/>
</dbReference>
<dbReference type="GO" id="GO:0016491">
    <property type="term" value="F:oxidoreductase activity"/>
    <property type="evidence" value="ECO:0007669"/>
    <property type="project" value="UniProtKB-KW"/>
</dbReference>
<dbReference type="Gene3D" id="3.40.50.720">
    <property type="entry name" value="NAD(P)-binding Rossmann-like Domain"/>
    <property type="match status" value="1"/>
</dbReference>
<evidence type="ECO:0000256" key="10">
    <source>
        <dbReference type="ARBA" id="ARBA00022982"/>
    </source>
</evidence>
<name>A0A6J2YMW7_SITOR</name>
<keyword evidence="8 13" id="KW-0274">FAD</keyword>
<keyword evidence="7 13" id="KW-0285">Flavoprotein</keyword>
<dbReference type="InterPro" id="IPR021163">
    <property type="entry name" value="Ferredox_Rdtase_adrenod"/>
</dbReference>
<feature type="binding site" evidence="14">
    <location>
        <position position="51"/>
    </location>
    <ligand>
        <name>FAD</name>
        <dbReference type="ChEBI" id="CHEBI:57692"/>
    </ligand>
</feature>
<keyword evidence="6" id="KW-0813">Transport</keyword>
<proteinExistence type="inferred from homology"/>
<evidence type="ECO:0000256" key="8">
    <source>
        <dbReference type="ARBA" id="ARBA00022827"/>
    </source>
</evidence>
<feature type="binding site" evidence="15">
    <location>
        <begin position="210"/>
        <end position="211"/>
    </location>
    <ligand>
        <name>NADP(+)</name>
        <dbReference type="ChEBI" id="CHEBI:58349"/>
    </ligand>
</feature>
<dbReference type="PIRSF" id="PIRSF000362">
    <property type="entry name" value="FNR"/>
    <property type="match status" value="1"/>
</dbReference>
<dbReference type="GO" id="GO:0008203">
    <property type="term" value="P:cholesterol metabolic process"/>
    <property type="evidence" value="ECO:0007669"/>
    <property type="project" value="UniProtKB-UniPathway"/>
</dbReference>
<evidence type="ECO:0000256" key="4">
    <source>
        <dbReference type="ARBA" id="ARBA00013219"/>
    </source>
</evidence>
<comment type="catalytic activity">
    <reaction evidence="12 13">
        <text>2 reduced [adrenodoxin] + NADP(+) + H(+) = 2 oxidized [adrenodoxin] + NADPH</text>
        <dbReference type="Rhea" id="RHEA:42312"/>
        <dbReference type="Rhea" id="RHEA-COMP:9998"/>
        <dbReference type="Rhea" id="RHEA-COMP:9999"/>
        <dbReference type="ChEBI" id="CHEBI:15378"/>
        <dbReference type="ChEBI" id="CHEBI:33737"/>
        <dbReference type="ChEBI" id="CHEBI:33738"/>
        <dbReference type="ChEBI" id="CHEBI:57783"/>
        <dbReference type="ChEBI" id="CHEBI:58349"/>
        <dbReference type="EC" id="1.18.1.6"/>
    </reaction>
</comment>
<feature type="binding site" evidence="15">
    <location>
        <position position="378"/>
    </location>
    <ligand>
        <name>NADP(+)</name>
        <dbReference type="ChEBI" id="CHEBI:58349"/>
    </ligand>
</feature>
<accession>A0A6J2YMW7</accession>
<dbReference type="EC" id="1.18.1.6" evidence="4 13"/>
<comment type="cofactor">
    <cofactor evidence="1 13 14">
        <name>FAD</name>
        <dbReference type="ChEBI" id="CHEBI:57692"/>
    </cofactor>
</comment>
<feature type="binding site" evidence="15">
    <location>
        <position position="222"/>
    </location>
    <ligand>
        <name>NADP(+)</name>
        <dbReference type="ChEBI" id="CHEBI:58349"/>
    </ligand>
</feature>
<feature type="binding site" evidence="14">
    <location>
        <begin position="378"/>
        <end position="380"/>
    </location>
    <ligand>
        <name>FAD</name>
        <dbReference type="ChEBI" id="CHEBI:57692"/>
    </ligand>
</feature>
<keyword evidence="9 13" id="KW-0521">NADP</keyword>
<dbReference type="KEGG" id="soy:115888844"/>
<evidence type="ECO:0000256" key="3">
    <source>
        <dbReference type="ARBA" id="ARBA00008312"/>
    </source>
</evidence>
<feature type="binding site" evidence="15">
    <location>
        <begin position="166"/>
        <end position="169"/>
    </location>
    <ligand>
        <name>NADP(+)</name>
        <dbReference type="ChEBI" id="CHEBI:58349"/>
    </ligand>
</feature>
<feature type="binding site" evidence="14">
    <location>
        <position position="30"/>
    </location>
    <ligand>
        <name>FAD</name>
        <dbReference type="ChEBI" id="CHEBI:57692"/>
    </ligand>
</feature>
<keyword evidence="16" id="KW-1185">Reference proteome</keyword>
<comment type="similarity">
    <text evidence="3 13">Belongs to the ferredoxin--NADP reductase type 1 family.</text>
</comment>
<keyword evidence="11 13" id="KW-0560">Oxidoreductase</keyword>
<evidence type="ECO:0000313" key="17">
    <source>
        <dbReference type="RefSeq" id="XP_030764564.1"/>
    </source>
</evidence>
<dbReference type="Proteomes" id="UP000504635">
    <property type="component" value="Unplaced"/>
</dbReference>
<dbReference type="PANTHER" id="PTHR48467:SF1">
    <property type="entry name" value="GLUTAMATE SYNTHASE 1 [NADH], CHLOROPLASTIC-LIKE"/>
    <property type="match status" value="1"/>
</dbReference>
<protein>
    <recommendedName>
        <fullName evidence="5 13">NADPH:adrenodoxin oxidoreductase, mitochondrial</fullName>
        <ecNumber evidence="4 13">1.18.1.6</ecNumber>
    </recommendedName>
</protein>
<dbReference type="InterPro" id="IPR055275">
    <property type="entry name" value="Ferredox_Rdtase"/>
</dbReference>
<comment type="subcellular location">
    <subcellularLocation>
        <location evidence="13">Mitochondrion</location>
    </subcellularLocation>
</comment>
<evidence type="ECO:0000256" key="13">
    <source>
        <dbReference type="PIRNR" id="PIRNR000362"/>
    </source>
</evidence>
<keyword evidence="10" id="KW-0249">Electron transport</keyword>
<evidence type="ECO:0000256" key="14">
    <source>
        <dbReference type="PIRSR" id="PIRSR000362-1"/>
    </source>
</evidence>
<dbReference type="FunCoup" id="A0A6J2YMW7">
    <property type="interactions" value="1512"/>
</dbReference>
<feature type="binding site" evidence="14">
    <location>
        <position position="59"/>
    </location>
    <ligand>
        <name>FAD</name>
        <dbReference type="ChEBI" id="CHEBI:57692"/>
    </ligand>
</feature>
<evidence type="ECO:0000313" key="16">
    <source>
        <dbReference type="Proteomes" id="UP000504635"/>
    </source>
</evidence>
<dbReference type="Pfam" id="PF13450">
    <property type="entry name" value="NAD_binding_8"/>
    <property type="match status" value="1"/>
</dbReference>
<dbReference type="InterPro" id="IPR036188">
    <property type="entry name" value="FAD/NAD-bd_sf"/>
</dbReference>
<feature type="binding site" evidence="14">
    <location>
        <position position="95"/>
    </location>
    <ligand>
        <name>FAD</name>
        <dbReference type="ChEBI" id="CHEBI:57692"/>
    </ligand>
</feature>
<dbReference type="PRINTS" id="PR00419">
    <property type="entry name" value="ADXRDTASE"/>
</dbReference>
<dbReference type="AlphaFoldDB" id="A0A6J2YMW7"/>
<organism evidence="16 17">
    <name type="scientific">Sitophilus oryzae</name>
    <name type="common">Rice weevil</name>
    <name type="synonym">Curculio oryzae</name>
    <dbReference type="NCBI Taxonomy" id="7048"/>
    <lineage>
        <taxon>Eukaryota</taxon>
        <taxon>Metazoa</taxon>
        <taxon>Ecdysozoa</taxon>
        <taxon>Arthropoda</taxon>
        <taxon>Hexapoda</taxon>
        <taxon>Insecta</taxon>
        <taxon>Pterygota</taxon>
        <taxon>Neoptera</taxon>
        <taxon>Endopterygota</taxon>
        <taxon>Coleoptera</taxon>
        <taxon>Polyphaga</taxon>
        <taxon>Cucujiformia</taxon>
        <taxon>Curculionidae</taxon>
        <taxon>Dryophthorinae</taxon>
        <taxon>Sitophilus</taxon>
    </lineage>
</organism>
<dbReference type="SUPFAM" id="SSF51971">
    <property type="entry name" value="Nucleotide-binding domain"/>
    <property type="match status" value="1"/>
</dbReference>
<evidence type="ECO:0000256" key="11">
    <source>
        <dbReference type="ARBA" id="ARBA00023002"/>
    </source>
</evidence>
<evidence type="ECO:0000256" key="7">
    <source>
        <dbReference type="ARBA" id="ARBA00022630"/>
    </source>
</evidence>
<dbReference type="OrthoDB" id="333024at2759"/>
<dbReference type="UniPathway" id="UPA00296"/>
<evidence type="ECO:0000256" key="2">
    <source>
        <dbReference type="ARBA" id="ARBA00004731"/>
    </source>
</evidence>
<feature type="binding site" evidence="14">
    <location>
        <position position="371"/>
    </location>
    <ligand>
        <name>FAD</name>
        <dbReference type="ChEBI" id="CHEBI:57692"/>
    </ligand>
</feature>
<sequence>MNCFSNIFASRLFSTKVIKPKICIVGAGPAGFYAAQHLVKKLDNSEIDIFERLPVPFGLVRFGVAPDHPEVKNVIHTFSKTAQHPNVRFFGNINLGTDISLQDLKDNYHVVLLTYGAEENRQLNIPGEDLHNVIPARKIVGWYNGIPDDSNLEIDLSGNTMAIFGQGNVAVDVARILLTPVDELKKTDITQHALDKISQSKIKQVHLIGRRGPLQAAFTIKELREMLKLQQCQTVWKKEDFSSISKEIVENLARPKKRITELMLKSLQDQKSDVDGLNVFKPIFFRSPLEILGNKKVERVILGVNRLEGEDILKQHAVLTDRQEELECNIVVPSIGYKSVQADPLIPFDQKKGIIINNNSKVNTGLYTTGWLGTAPVGVILTTMSNAFGTAERILKDIHDDNLLNEDKGGFTNISSILKEKRVPIVDWAGWEKIDKYEIEEGKKHNKPREKIIDVNKMLEIGVS</sequence>
<dbReference type="InParanoid" id="A0A6J2YMW7"/>
<keyword evidence="13" id="KW-0496">Mitochondrion</keyword>
<evidence type="ECO:0000256" key="5">
    <source>
        <dbReference type="ARBA" id="ARBA00016287"/>
    </source>
</evidence>
<evidence type="ECO:0000256" key="1">
    <source>
        <dbReference type="ARBA" id="ARBA00001974"/>
    </source>
</evidence>
<dbReference type="RefSeq" id="XP_030764564.1">
    <property type="nucleotide sequence ID" value="XM_030908704.1"/>
</dbReference>
<dbReference type="PANTHER" id="PTHR48467">
    <property type="entry name" value="GLUTAMATE SYNTHASE 1 [NADH], CHLOROPLASTIC-LIKE"/>
    <property type="match status" value="1"/>
</dbReference>
<evidence type="ECO:0000256" key="6">
    <source>
        <dbReference type="ARBA" id="ARBA00022448"/>
    </source>
</evidence>
<evidence type="ECO:0000256" key="15">
    <source>
        <dbReference type="PIRSR" id="PIRSR000362-2"/>
    </source>
</evidence>
<evidence type="ECO:0000256" key="12">
    <source>
        <dbReference type="ARBA" id="ARBA00048933"/>
    </source>
</evidence>